<feature type="compositionally biased region" description="Basic residues" evidence="1">
    <location>
        <begin position="123"/>
        <end position="136"/>
    </location>
</feature>
<evidence type="ECO:0000313" key="4">
    <source>
        <dbReference type="Proteomes" id="UP000317178"/>
    </source>
</evidence>
<dbReference type="RefSeq" id="WP_144999289.1">
    <property type="nucleotide sequence ID" value="NZ_CP036281.1"/>
</dbReference>
<keyword evidence="4" id="KW-1185">Reference proteome</keyword>
<dbReference type="OrthoDB" id="290564at2"/>
<protein>
    <submittedName>
        <fullName evidence="3">Uncharacterized protein</fullName>
    </submittedName>
</protein>
<evidence type="ECO:0000256" key="1">
    <source>
        <dbReference type="SAM" id="MobiDB-lite"/>
    </source>
</evidence>
<feature type="transmembrane region" description="Helical" evidence="2">
    <location>
        <begin position="235"/>
        <end position="257"/>
    </location>
</feature>
<feature type="compositionally biased region" description="Low complexity" evidence="1">
    <location>
        <begin position="78"/>
        <end position="90"/>
    </location>
</feature>
<feature type="compositionally biased region" description="Polar residues" evidence="1">
    <location>
        <begin position="51"/>
        <end position="68"/>
    </location>
</feature>
<dbReference type="EMBL" id="CP036281">
    <property type="protein sequence ID" value="QDU82801.1"/>
    <property type="molecule type" value="Genomic_DNA"/>
</dbReference>
<keyword evidence="2" id="KW-1133">Transmembrane helix</keyword>
<feature type="transmembrane region" description="Helical" evidence="2">
    <location>
        <begin position="177"/>
        <end position="197"/>
    </location>
</feature>
<evidence type="ECO:0000256" key="2">
    <source>
        <dbReference type="SAM" id="Phobius"/>
    </source>
</evidence>
<gene>
    <name evidence="3" type="ORF">Pla110_45640</name>
</gene>
<accession>A0A518CUA3</accession>
<dbReference type="KEGG" id="plon:Pla110_45640"/>
<feature type="transmembrane region" description="Helical" evidence="2">
    <location>
        <begin position="209"/>
        <end position="229"/>
    </location>
</feature>
<organism evidence="3 4">
    <name type="scientific">Polystyrenella longa</name>
    <dbReference type="NCBI Taxonomy" id="2528007"/>
    <lineage>
        <taxon>Bacteria</taxon>
        <taxon>Pseudomonadati</taxon>
        <taxon>Planctomycetota</taxon>
        <taxon>Planctomycetia</taxon>
        <taxon>Planctomycetales</taxon>
        <taxon>Planctomycetaceae</taxon>
        <taxon>Polystyrenella</taxon>
    </lineage>
</organism>
<proteinExistence type="predicted"/>
<evidence type="ECO:0000313" key="3">
    <source>
        <dbReference type="EMBL" id="QDU82801.1"/>
    </source>
</evidence>
<keyword evidence="2" id="KW-0472">Membrane</keyword>
<name>A0A518CUA3_9PLAN</name>
<feature type="region of interest" description="Disordered" evidence="1">
    <location>
        <begin position="36"/>
        <end position="139"/>
    </location>
</feature>
<sequence length="273" mass="29558">MSTSSSPRTQCPHCRKVMKIKSESLFGRRTKCPQCSEKFEIQPVRKKSRTQKPATSTSEMTADETSNWLEDFSELEQPRQQRSSGQRSSRTASEEEDYGFGDTLPAPVPRRRRSSSDGEALPKKKKRPPEQRRRRQPTGPSPFVQFLAWAGGSFAGGLVGAVLWAVIAYFTWRESAFIAWAVGGLTGMGALVAANACGESQGFGSGLTAAFMSLVAIFLGKVMAFTVIFGGDVVLSSIVAVLSVGLFDGLFILLAFFSAYRVGAGLSGDEPGY</sequence>
<dbReference type="Proteomes" id="UP000317178">
    <property type="component" value="Chromosome"/>
</dbReference>
<feature type="transmembrane region" description="Helical" evidence="2">
    <location>
        <begin position="143"/>
        <end position="171"/>
    </location>
</feature>
<dbReference type="AlphaFoldDB" id="A0A518CUA3"/>
<keyword evidence="2" id="KW-0812">Transmembrane</keyword>
<reference evidence="3 4" key="1">
    <citation type="submission" date="2019-02" db="EMBL/GenBank/DDBJ databases">
        <title>Deep-cultivation of Planctomycetes and their phenomic and genomic characterization uncovers novel biology.</title>
        <authorList>
            <person name="Wiegand S."/>
            <person name="Jogler M."/>
            <person name="Boedeker C."/>
            <person name="Pinto D."/>
            <person name="Vollmers J."/>
            <person name="Rivas-Marin E."/>
            <person name="Kohn T."/>
            <person name="Peeters S.H."/>
            <person name="Heuer A."/>
            <person name="Rast P."/>
            <person name="Oberbeckmann S."/>
            <person name="Bunk B."/>
            <person name="Jeske O."/>
            <person name="Meyerdierks A."/>
            <person name="Storesund J.E."/>
            <person name="Kallscheuer N."/>
            <person name="Luecker S."/>
            <person name="Lage O.M."/>
            <person name="Pohl T."/>
            <person name="Merkel B.J."/>
            <person name="Hornburger P."/>
            <person name="Mueller R.-W."/>
            <person name="Bruemmer F."/>
            <person name="Labrenz M."/>
            <person name="Spormann A.M."/>
            <person name="Op den Camp H."/>
            <person name="Overmann J."/>
            <person name="Amann R."/>
            <person name="Jetten M.S.M."/>
            <person name="Mascher T."/>
            <person name="Medema M.H."/>
            <person name="Devos D.P."/>
            <person name="Kaster A.-K."/>
            <person name="Ovreas L."/>
            <person name="Rohde M."/>
            <person name="Galperin M.Y."/>
            <person name="Jogler C."/>
        </authorList>
    </citation>
    <scope>NUCLEOTIDE SEQUENCE [LARGE SCALE GENOMIC DNA]</scope>
    <source>
        <strain evidence="3 4">Pla110</strain>
    </source>
</reference>